<gene>
    <name evidence="2" type="ORF">AK812_SmicGene299</name>
</gene>
<sequence length="2364" mass="257584">MPVWAVAQYANSKLPGCMRDWFIHVGSELLDNDQNQILPLAHGEVITAHWETLHQLPTQDIASAVELPFDMHNRDAEAHPLTGNQALAFEDDGDEDASSELSSSEDHDVRHYIQFLVLIPDYSAHEVTVSLPPAVGVDEALNEISLQLPDDIYRLHSVVLPLHPQPGLSWGAVLALPNWATAEMIGALDMTLVDGRFFATVLPHTATRADLCSLGDLDDTDDFDIWIGNQCLLYGNVQDFPMQVQIEGAALEGDQLQVIAGHWPFATSEDDDSSVSLSDSADSVVSQNMQWICFVVIVPGYVSEYLTVLLALPATLEEAIEAVDEARSIHQQILFPHLLPASPQPCARNGILVASPHWQSHSMTICIDTTELDGRLFSVSAPEYANRDTILRLSAIPLFEEVEIFVGPTFEPLAAGIQVHLFPAVTVKICLPGSSVPPTFSLASMLSVRREWSADPELPPLSSTNRLCVVSEDDVHICHFDSGSPMSYKAQSARSAGLPHDCFGISPAQPRVQDLSLHGHPCRTALGVSLTRRPVCLIDCRPLLLGWMALPIADGLIDVRALLAELDDATPLFWSPLLQDIPNSSRHVRADQGEVFVARLALAPQARPSLSRELIPENQDALPSPSHEEIVSSPPMHDQVAYVQHCAEICMLFLHLASLCAFLQACLTVSSVWAWSLSNVGGTDSIPNTISSSPLESAHGGTTSAAQDPPTESGQHAAESVRPIVAMERDRSATMVWHFILLTPNMEKEFVNVTLPVHASVPEALAAVAAARSFIRTNLFEHIIPVDPQPARDFGTLIAVPRWASDVCAICMNLHHLDGRIFTMVLPYRLNRESLLLHAGLDSASDCDVFVGDSWVPLIPGQVTRLWLGLTISFVAHRQVFNPEPSLRGLLARSDSSHEHPDLPVSSHGRNVWVLTDGMPRLFDASNTDRDSFRRHIAAYVSISIDRLSLQPPLPMLQDFDHQGRLCIRTVVATGQVSRVPVPPGRLLPPRCIYILDRRPILQGVTWGFAEHNQIAVEPLVQVLSADAPARHHAVVVGGTLEHRWDRSFIHVHPGQVLLVHFVPDDSESGAEDDAPPPWDTWPDWPDPEADQDGDEDTSDTYGGYGDGGTGSTEQAPSHPRGVDTPQIHTVSGIGPSLRSNNARPAMPTTSARVRGSFGRPPGIFGLSKVVGPWLQLFILFLAAPQIRAVQIHLPTPTVKVQLQAWDSQHAVLKDRRQLGAARDDFHYVPGHQGHFFNEAADALAKHGARVNVTAPCLSITEEALGFWLGRGALHLPWAALTLWRLLGDSTMPSLCSKDLGDDRFHAGMSHADLLCPFVPNGALAGPDVVTPPDQQFSMDLRLLSFNTLSLGACVEDDAGRGTGETGLHQRPARAALLASQLQELSISVAALQETRCPQGFTRIGGFLRFASGANRGQHGTELWFRDGGQVLFTRAHERELIKEWWEVGPTATYTQKRNGRTCRPDFIAIPSSWGDAVVHTWVEHGVHVASAGIDHFATSASVQQFFAMPGKKSSQARPRIPAQIFTDPNFKEDISKALREAMPWSGGWADQVKDATGEVCADPVAVQQRWREYFAAMEAGTCMPAHELATELLNAESGQWPVPDCTHQLPCRPDLVRLMLTSKAGKAAGMDGLPNELLRSFAPECAEVLFPLLMKLVFRGTEAIGMKGGLAVWFHKGKGAKDACESYRQILLLPCFAKILHQAVRPAIREVFQTTTPTLQLGGKPGQNVCFGAHLVRAFLRYNSRLKRSCFVLFTDIATAFYAVVRQLIAVNPSDPPQARELSDGICQGLQLSPDDIAQLKLHAQEPSSLRQAGASPWLEAISDSIAANTWFMLRGDSTAVLTARGTRPGSSWADILFGMVVSRVLKARDAIEGADVSTRLEKPSVPWDGQKVLIPCPNTAGTLELGDLVWADDVATMRVCRSPYNLAPGLAVSAGSLCDSCAGFGFRLSFGPNKTASIVQPGGAGSRKAAQTLFGPNGHKGSIKALREHAQPISVPLVSCYRHLGVMQAPRGALVSEIKFRTAQAWAKFAEGRRKVFKATGVSVKRKAFILRSSVLPKLLYGSGSWPTLSLREQQAFGGALWGLYRAICGIPAVDAQNVHSCSVLALTGLPNVAVTLHCQRLLYLKTLVQSGPDDLWAAVRTDIAFLDAVVHALDWLFTWTHATSSLPALCNLAEGDDSIVWEIVSDYVEPLQVLRETVRYWQSQHAGETWVQEAAENVLLLLDPEMIGEPDSAQYSKVNRHAFAKGLPPAWPDLPQFCVLPFPVGQRVNLEAPPPVILSPHSATSVRLRLGQAYGDWLEQACALLARSIVNAQTGEQGLYVSCEGLEASLGPASKWLRAAGFAFEPGGMRSCNFVSPEFTC</sequence>
<comment type="caution">
    <text evidence="2">The sequence shown here is derived from an EMBL/GenBank/DDBJ whole genome shotgun (WGS) entry which is preliminary data.</text>
</comment>
<name>A0A1Q9F705_SYMMI</name>
<evidence type="ECO:0000256" key="1">
    <source>
        <dbReference type="SAM" id="MobiDB-lite"/>
    </source>
</evidence>
<organism evidence="2 3">
    <name type="scientific">Symbiodinium microadriaticum</name>
    <name type="common">Dinoflagellate</name>
    <name type="synonym">Zooxanthella microadriatica</name>
    <dbReference type="NCBI Taxonomy" id="2951"/>
    <lineage>
        <taxon>Eukaryota</taxon>
        <taxon>Sar</taxon>
        <taxon>Alveolata</taxon>
        <taxon>Dinophyceae</taxon>
        <taxon>Suessiales</taxon>
        <taxon>Symbiodiniaceae</taxon>
        <taxon>Symbiodinium</taxon>
    </lineage>
</organism>
<evidence type="ECO:0000313" key="3">
    <source>
        <dbReference type="Proteomes" id="UP000186817"/>
    </source>
</evidence>
<feature type="region of interest" description="Disordered" evidence="1">
    <location>
        <begin position="688"/>
        <end position="719"/>
    </location>
</feature>
<dbReference type="Proteomes" id="UP000186817">
    <property type="component" value="Unassembled WGS sequence"/>
</dbReference>
<protein>
    <recommendedName>
        <fullName evidence="4">Reverse transcriptase domain-containing protein</fullName>
    </recommendedName>
</protein>
<dbReference type="InterPro" id="IPR036397">
    <property type="entry name" value="RNaseH_sf"/>
</dbReference>
<feature type="compositionally biased region" description="Polar residues" evidence="1">
    <location>
        <begin position="1138"/>
        <end position="1152"/>
    </location>
</feature>
<reference evidence="2 3" key="1">
    <citation type="submission" date="2016-02" db="EMBL/GenBank/DDBJ databases">
        <title>Genome analysis of coral dinoflagellate symbionts highlights evolutionary adaptations to a symbiotic lifestyle.</title>
        <authorList>
            <person name="Aranda M."/>
            <person name="Li Y."/>
            <person name="Liew Y.J."/>
            <person name="Baumgarten S."/>
            <person name="Simakov O."/>
            <person name="Wilson M."/>
            <person name="Piel J."/>
            <person name="Ashoor H."/>
            <person name="Bougouffa S."/>
            <person name="Bajic V.B."/>
            <person name="Ryu T."/>
            <person name="Ravasi T."/>
            <person name="Bayer T."/>
            <person name="Micklem G."/>
            <person name="Kim H."/>
            <person name="Bhak J."/>
            <person name="Lajeunesse T.C."/>
            <person name="Voolstra C.R."/>
        </authorList>
    </citation>
    <scope>NUCLEOTIDE SEQUENCE [LARGE SCALE GENOMIC DNA]</scope>
    <source>
        <strain evidence="2 3">CCMP2467</strain>
    </source>
</reference>
<feature type="compositionally biased region" description="Polar residues" evidence="1">
    <location>
        <begin position="688"/>
        <end position="714"/>
    </location>
</feature>
<dbReference type="EMBL" id="LSRX01000003">
    <property type="protein sequence ID" value="OLQ15470.1"/>
    <property type="molecule type" value="Genomic_DNA"/>
</dbReference>
<keyword evidence="3" id="KW-1185">Reference proteome</keyword>
<dbReference type="PANTHER" id="PTHR19446">
    <property type="entry name" value="REVERSE TRANSCRIPTASES"/>
    <property type="match status" value="1"/>
</dbReference>
<proteinExistence type="predicted"/>
<accession>A0A1Q9F705</accession>
<dbReference type="OrthoDB" id="411728at2759"/>
<feature type="compositionally biased region" description="Acidic residues" evidence="1">
    <location>
        <begin position="1086"/>
        <end position="1099"/>
    </location>
</feature>
<dbReference type="GO" id="GO:0003676">
    <property type="term" value="F:nucleic acid binding"/>
    <property type="evidence" value="ECO:0007669"/>
    <property type="project" value="InterPro"/>
</dbReference>
<feature type="region of interest" description="Disordered" evidence="1">
    <location>
        <begin position="1066"/>
        <end position="1155"/>
    </location>
</feature>
<dbReference type="Gene3D" id="3.30.420.10">
    <property type="entry name" value="Ribonuclease H-like superfamily/Ribonuclease H"/>
    <property type="match status" value="1"/>
</dbReference>
<evidence type="ECO:0008006" key="4">
    <source>
        <dbReference type="Google" id="ProtNLM"/>
    </source>
</evidence>
<feature type="compositionally biased region" description="Acidic residues" evidence="1">
    <location>
        <begin position="1066"/>
        <end position="1075"/>
    </location>
</feature>
<evidence type="ECO:0000313" key="2">
    <source>
        <dbReference type="EMBL" id="OLQ15470.1"/>
    </source>
</evidence>